<proteinExistence type="predicted"/>
<dbReference type="Gene3D" id="1.10.287.1080">
    <property type="entry name" value="MazG-like"/>
    <property type="match status" value="1"/>
</dbReference>
<dbReference type="Proteomes" id="UP000617051">
    <property type="component" value="Segment"/>
</dbReference>
<reference evidence="1 2" key="1">
    <citation type="journal article" date="2020" name="Phage (New Rochelle)">
        <title>A New High-Throughput Screening Method for Phages: Enabling Crude Isolation and Fast Identification of Diverse Phages with Therapeutic Potential.</title>
        <authorList>
            <person name="Olsen N.S."/>
            <person name="Hendriksen N.B."/>
            <person name="Hansen L.H."/>
            <person name="Kot W."/>
        </authorList>
    </citation>
    <scope>NUCLEOTIDE SEQUENCE [LARGE SCALE GENOMIC DNA]</scope>
</reference>
<dbReference type="RefSeq" id="YP_010671734.1">
    <property type="nucleotide sequence ID" value="NC_070970.1"/>
</dbReference>
<dbReference type="EMBL" id="MN029011">
    <property type="protein sequence ID" value="QEA09782.1"/>
    <property type="molecule type" value="Genomic_DNA"/>
</dbReference>
<evidence type="ECO:0000313" key="2">
    <source>
        <dbReference type="Proteomes" id="UP000617051"/>
    </source>
</evidence>
<accession>A0A7S5AYW7</accession>
<dbReference type="SUPFAM" id="SSF101386">
    <property type="entry name" value="all-alpha NTP pyrophosphatases"/>
    <property type="match status" value="1"/>
</dbReference>
<dbReference type="GeneID" id="77947989"/>
<keyword evidence="2" id="KW-1185">Reference proteome</keyword>
<sequence length="246" mass="27266">MKDYMQQADVTMSPVYAGGQVDDYFLTSLLTNYVGLTDTLDSVKKALFYGKGEYMEPGLQTCEHWPQTLVANGQGAITRDQAVELVHGIIGVATEAGEMVAALLESFNNGKPLDLVNMVEETGDVMWYLAAILKNCNSTFEKAQQINIQKLRQRFGDKFSSYDALNRNLDAERKILEGSDGKVPVEDGVNHVNEGVIINNRGTDRLFYIKDGKTYLSSAVVSACKVTNTVKTLNSVYRVSQLDWIN</sequence>
<protein>
    <submittedName>
        <fullName evidence="1">MazG</fullName>
    </submittedName>
</protein>
<dbReference type="KEGG" id="vg:77947989"/>
<evidence type="ECO:0000313" key="1">
    <source>
        <dbReference type="EMBL" id="QEA09782.1"/>
    </source>
</evidence>
<name>A0A7S5AYW7_9CAUD</name>
<organism evidence="1 2">
    <name type="scientific">Pseudomonas phage Iggy</name>
    <dbReference type="NCBI Taxonomy" id="2592193"/>
    <lineage>
        <taxon>Viruses</taxon>
        <taxon>Duplodnaviria</taxon>
        <taxon>Heunggongvirae</taxon>
        <taxon>Uroviricota</taxon>
        <taxon>Caudoviricetes</taxon>
        <taxon>Queuovirinae</taxon>
        <taxon>Iggyvirus</taxon>
        <taxon>Iggyvirus iggy</taxon>
    </lineage>
</organism>